<protein>
    <recommendedName>
        <fullName evidence="3">Secreted protein</fullName>
    </recommendedName>
</protein>
<reference evidence="1 2" key="1">
    <citation type="submission" date="2018-01" db="EMBL/GenBank/DDBJ databases">
        <title>Complete genome sequencing of Sporolactobacillus terrae DLG3.</title>
        <authorList>
            <person name="Nam Y.-D."/>
            <person name="Kang J."/>
            <person name="Chung W.-H."/>
        </authorList>
    </citation>
    <scope>NUCLEOTIDE SEQUENCE [LARGE SCALE GENOMIC DNA]</scope>
    <source>
        <strain evidence="1 2">DLG3</strain>
    </source>
</reference>
<name>A0ABX5Q8A5_9BACL</name>
<gene>
    <name evidence="1" type="ORF">C0674_09670</name>
</gene>
<evidence type="ECO:0000313" key="1">
    <source>
        <dbReference type="EMBL" id="QAA22869.1"/>
    </source>
</evidence>
<evidence type="ECO:0000313" key="2">
    <source>
        <dbReference type="Proteomes" id="UP000285882"/>
    </source>
</evidence>
<proteinExistence type="predicted"/>
<keyword evidence="2" id="KW-1185">Reference proteome</keyword>
<organism evidence="1 2">
    <name type="scientific">Sporolactobacillus terrae</name>
    <dbReference type="NCBI Taxonomy" id="269673"/>
    <lineage>
        <taxon>Bacteria</taxon>
        <taxon>Bacillati</taxon>
        <taxon>Bacillota</taxon>
        <taxon>Bacilli</taxon>
        <taxon>Bacillales</taxon>
        <taxon>Sporolactobacillaceae</taxon>
        <taxon>Sporolactobacillus</taxon>
    </lineage>
</organism>
<dbReference type="EMBL" id="CP025688">
    <property type="protein sequence ID" value="QAA22869.1"/>
    <property type="molecule type" value="Genomic_DNA"/>
</dbReference>
<dbReference type="Proteomes" id="UP000285882">
    <property type="component" value="Chromosome"/>
</dbReference>
<sequence length="75" mass="8766">MHGSSSGIFALFLFVIDPAHFANIMRFMRHTLYLCGQMTQFCLDRHDAVLVFEFIYSVRVKAGRHEPVCLILFHY</sequence>
<accession>A0ABX5Q8A5</accession>
<evidence type="ECO:0008006" key="3">
    <source>
        <dbReference type="Google" id="ProtNLM"/>
    </source>
</evidence>